<dbReference type="EMBL" id="JAGGJX010000004">
    <property type="protein sequence ID" value="MBP1855692.1"/>
    <property type="molecule type" value="Genomic_DNA"/>
</dbReference>
<dbReference type="SUPFAM" id="SSF103481">
    <property type="entry name" value="Multidrug resistance efflux transporter EmrE"/>
    <property type="match status" value="1"/>
</dbReference>
<evidence type="ECO:0000256" key="7">
    <source>
        <dbReference type="RuleBase" id="RU003942"/>
    </source>
</evidence>
<dbReference type="Proteomes" id="UP000767291">
    <property type="component" value="Unassembled WGS sequence"/>
</dbReference>
<keyword evidence="6 8" id="KW-0472">Membrane</keyword>
<name>A0ABS4ECM5_9FIRM</name>
<evidence type="ECO:0000256" key="1">
    <source>
        <dbReference type="ARBA" id="ARBA00004651"/>
    </source>
</evidence>
<evidence type="ECO:0000256" key="5">
    <source>
        <dbReference type="ARBA" id="ARBA00022989"/>
    </source>
</evidence>
<comment type="subcellular location">
    <subcellularLocation>
        <location evidence="1 7">Cell membrane</location>
        <topology evidence="1 7">Multi-pass membrane protein</topology>
    </subcellularLocation>
</comment>
<comment type="caution">
    <text evidence="9">The sequence shown here is derived from an EMBL/GenBank/DDBJ whole genome shotgun (WGS) entry which is preliminary data.</text>
</comment>
<keyword evidence="10" id="KW-1185">Reference proteome</keyword>
<evidence type="ECO:0000256" key="6">
    <source>
        <dbReference type="ARBA" id="ARBA00023136"/>
    </source>
</evidence>
<feature type="transmembrane region" description="Helical" evidence="8">
    <location>
        <begin position="32"/>
        <end position="53"/>
    </location>
</feature>
<sequence length="104" mass="11710">MYWFALVTSGLFEMLGVTMMGKLKENRSKKNIFLLILFFIASFSLLSYVMNYLPMATAYAIWTGIGSFGGALVGIIYFKESKSFLRILFICVILLSVIALKLIS</sequence>
<dbReference type="Gene3D" id="1.10.3730.20">
    <property type="match status" value="1"/>
</dbReference>
<reference evidence="9 10" key="1">
    <citation type="submission" date="2021-03" db="EMBL/GenBank/DDBJ databases">
        <title>Genomic Encyclopedia of Type Strains, Phase IV (KMG-IV): sequencing the most valuable type-strain genomes for metagenomic binning, comparative biology and taxonomic classification.</title>
        <authorList>
            <person name="Goeker M."/>
        </authorList>
    </citation>
    <scope>NUCLEOTIDE SEQUENCE [LARGE SCALE GENOMIC DNA]</scope>
    <source>
        <strain evidence="9 10">DSM 1289</strain>
    </source>
</reference>
<evidence type="ECO:0000256" key="2">
    <source>
        <dbReference type="ARBA" id="ARBA00022448"/>
    </source>
</evidence>
<gene>
    <name evidence="9" type="ORF">J2Z43_002090</name>
</gene>
<comment type="similarity">
    <text evidence="7">Belongs to the drug/metabolite transporter (DMT) superfamily. Small multidrug resistance (SMR) (TC 2.A.7.1) family.</text>
</comment>
<keyword evidence="3" id="KW-1003">Cell membrane</keyword>
<protein>
    <submittedName>
        <fullName evidence="9">Paired small multidrug resistance pump</fullName>
    </submittedName>
</protein>
<dbReference type="InterPro" id="IPR000390">
    <property type="entry name" value="Small_drug/metabolite_transptr"/>
</dbReference>
<accession>A0ABS4ECM5</accession>
<feature type="transmembrane region" description="Helical" evidence="8">
    <location>
        <begin position="59"/>
        <end position="78"/>
    </location>
</feature>
<keyword evidence="5 8" id="KW-1133">Transmembrane helix</keyword>
<feature type="transmembrane region" description="Helical" evidence="8">
    <location>
        <begin position="85"/>
        <end position="103"/>
    </location>
</feature>
<organism evidence="9 10">
    <name type="scientific">Metaclostridioides mangenotii</name>
    <dbReference type="NCBI Taxonomy" id="1540"/>
    <lineage>
        <taxon>Bacteria</taxon>
        <taxon>Bacillati</taxon>
        <taxon>Bacillota</taxon>
        <taxon>Clostridia</taxon>
        <taxon>Peptostreptococcales</taxon>
        <taxon>Peptostreptococcaceae</taxon>
        <taxon>Metaclostridioides</taxon>
    </lineage>
</organism>
<evidence type="ECO:0000313" key="10">
    <source>
        <dbReference type="Proteomes" id="UP000767291"/>
    </source>
</evidence>
<keyword evidence="2" id="KW-0813">Transport</keyword>
<keyword evidence="4 7" id="KW-0812">Transmembrane</keyword>
<evidence type="ECO:0000256" key="4">
    <source>
        <dbReference type="ARBA" id="ARBA00022692"/>
    </source>
</evidence>
<evidence type="ECO:0000256" key="8">
    <source>
        <dbReference type="SAM" id="Phobius"/>
    </source>
</evidence>
<dbReference type="Pfam" id="PF00893">
    <property type="entry name" value="Multi_Drug_Res"/>
    <property type="match status" value="1"/>
</dbReference>
<dbReference type="RefSeq" id="WP_234926353.1">
    <property type="nucleotide sequence ID" value="NZ_BAAACS010000004.1"/>
</dbReference>
<proteinExistence type="inferred from homology"/>
<dbReference type="PANTHER" id="PTHR30561">
    <property type="entry name" value="SMR FAMILY PROTON-DEPENDENT DRUG EFFLUX TRANSPORTER SUGE"/>
    <property type="match status" value="1"/>
</dbReference>
<dbReference type="PANTHER" id="PTHR30561:SF0">
    <property type="entry name" value="GUANIDINIUM EXPORTER"/>
    <property type="match status" value="1"/>
</dbReference>
<evidence type="ECO:0000313" key="9">
    <source>
        <dbReference type="EMBL" id="MBP1855692.1"/>
    </source>
</evidence>
<dbReference type="InterPro" id="IPR045324">
    <property type="entry name" value="Small_multidrug_res"/>
</dbReference>
<dbReference type="InterPro" id="IPR037185">
    <property type="entry name" value="EmrE-like"/>
</dbReference>
<evidence type="ECO:0000256" key="3">
    <source>
        <dbReference type="ARBA" id="ARBA00022475"/>
    </source>
</evidence>